<sequence length="75" mass="8339">MISMELCSLELIYISNKILHDHSISLVPKDCPGTVVGQNYLSDFHFLPRARASPIFPDLHPANPVHLHPSLCPPP</sequence>
<dbReference type="EMBL" id="JAYKXN010000006">
    <property type="protein sequence ID" value="KAK7280799.1"/>
    <property type="molecule type" value="Genomic_DNA"/>
</dbReference>
<dbReference type="Proteomes" id="UP001359559">
    <property type="component" value="Unassembled WGS sequence"/>
</dbReference>
<comment type="caution">
    <text evidence="1">The sequence shown here is derived from an EMBL/GenBank/DDBJ whole genome shotgun (WGS) entry which is preliminary data.</text>
</comment>
<protein>
    <submittedName>
        <fullName evidence="1">Uncharacterized protein</fullName>
    </submittedName>
</protein>
<reference evidence="1 2" key="1">
    <citation type="submission" date="2024-01" db="EMBL/GenBank/DDBJ databases">
        <title>The genomes of 5 underutilized Papilionoideae crops provide insights into root nodulation and disease resistance.</title>
        <authorList>
            <person name="Yuan L."/>
        </authorList>
    </citation>
    <scope>NUCLEOTIDE SEQUENCE [LARGE SCALE GENOMIC DNA]</scope>
    <source>
        <strain evidence="1">LY-2023</strain>
        <tissue evidence="1">Leaf</tissue>
    </source>
</reference>
<gene>
    <name evidence="1" type="ORF">RJT34_25866</name>
</gene>
<accession>A0AAN9FQL3</accession>
<proteinExistence type="predicted"/>
<evidence type="ECO:0000313" key="2">
    <source>
        <dbReference type="Proteomes" id="UP001359559"/>
    </source>
</evidence>
<organism evidence="1 2">
    <name type="scientific">Clitoria ternatea</name>
    <name type="common">Butterfly pea</name>
    <dbReference type="NCBI Taxonomy" id="43366"/>
    <lineage>
        <taxon>Eukaryota</taxon>
        <taxon>Viridiplantae</taxon>
        <taxon>Streptophyta</taxon>
        <taxon>Embryophyta</taxon>
        <taxon>Tracheophyta</taxon>
        <taxon>Spermatophyta</taxon>
        <taxon>Magnoliopsida</taxon>
        <taxon>eudicotyledons</taxon>
        <taxon>Gunneridae</taxon>
        <taxon>Pentapetalae</taxon>
        <taxon>rosids</taxon>
        <taxon>fabids</taxon>
        <taxon>Fabales</taxon>
        <taxon>Fabaceae</taxon>
        <taxon>Papilionoideae</taxon>
        <taxon>50 kb inversion clade</taxon>
        <taxon>NPAAA clade</taxon>
        <taxon>indigoferoid/millettioid clade</taxon>
        <taxon>Phaseoleae</taxon>
        <taxon>Clitoria</taxon>
    </lineage>
</organism>
<name>A0AAN9FQL3_CLITE</name>
<keyword evidence="2" id="KW-1185">Reference proteome</keyword>
<dbReference type="AlphaFoldDB" id="A0AAN9FQL3"/>
<evidence type="ECO:0000313" key="1">
    <source>
        <dbReference type="EMBL" id="KAK7280799.1"/>
    </source>
</evidence>